<dbReference type="Proteomes" id="UP000295794">
    <property type="component" value="Unassembled WGS sequence"/>
</dbReference>
<protein>
    <recommendedName>
        <fullName evidence="5">DUF4145 domain-containing protein</fullName>
    </recommendedName>
</protein>
<keyword evidence="4" id="KW-1185">Reference proteome</keyword>
<dbReference type="AlphaFoldDB" id="A0A377SUW8"/>
<reference evidence="1 3" key="1">
    <citation type="submission" date="2018-06" db="EMBL/GenBank/DDBJ databases">
        <authorList>
            <consortium name="Pathogen Informatics"/>
            <person name="Doyle S."/>
        </authorList>
    </citation>
    <scope>NUCLEOTIDE SEQUENCE [LARGE SCALE GENOMIC DNA]</scope>
    <source>
        <strain evidence="1 3">NCTC11159</strain>
    </source>
</reference>
<dbReference type="RefSeq" id="WP_115228548.1">
    <property type="nucleotide sequence ID" value="NZ_CAWOLO010000020.1"/>
</dbReference>
<dbReference type="EMBL" id="SMBT01000020">
    <property type="protein sequence ID" value="TCU81617.1"/>
    <property type="molecule type" value="Genomic_DNA"/>
</dbReference>
<gene>
    <name evidence="2" type="ORF">EV682_12017</name>
    <name evidence="1" type="ORF">NCTC11159_03328</name>
</gene>
<evidence type="ECO:0000313" key="2">
    <source>
        <dbReference type="EMBL" id="TCU81617.1"/>
    </source>
</evidence>
<accession>A0A377SUW8</accession>
<sequence>MDWLTFISKIAETVAWPFVVIVIFLNLKDNVQELFPILRKLKYKDFEAEFGEGVRDISEKLPAGDTQKSAESAGEPSSLREQLYRLSETAPRAAVLESWLQVEHAAQRLVSRADIADGSLRRMGPAIMRNYLEKTGTLSEQQLESFNKLRSLRNKVVHFVEVSLPIDEVLEYVDLSLSLASQFDAA</sequence>
<dbReference type="OrthoDB" id="7840545at2"/>
<reference evidence="2 4" key="2">
    <citation type="submission" date="2019-03" db="EMBL/GenBank/DDBJ databases">
        <title>Genomic Encyclopedia of Type Strains, Phase IV (KMG-IV): sequencing the most valuable type-strain genomes for metagenomic binning, comparative biology and taxonomic classification.</title>
        <authorList>
            <person name="Goeker M."/>
        </authorList>
    </citation>
    <scope>NUCLEOTIDE SEQUENCE [LARGE SCALE GENOMIC DNA]</scope>
    <source>
        <strain evidence="2 4">DSM 3764</strain>
    </source>
</reference>
<evidence type="ECO:0000313" key="4">
    <source>
        <dbReference type="Proteomes" id="UP000295794"/>
    </source>
</evidence>
<evidence type="ECO:0008006" key="5">
    <source>
        <dbReference type="Google" id="ProtNLM"/>
    </source>
</evidence>
<name>A0A377SUW8_9NEIS</name>
<dbReference type="Proteomes" id="UP000255108">
    <property type="component" value="Unassembled WGS sequence"/>
</dbReference>
<dbReference type="EMBL" id="UGHR01000003">
    <property type="protein sequence ID" value="STR44783.1"/>
    <property type="molecule type" value="Genomic_DNA"/>
</dbReference>
<organism evidence="1 3">
    <name type="scientific">Iodobacter fluviatilis</name>
    <dbReference type="NCBI Taxonomy" id="537"/>
    <lineage>
        <taxon>Bacteria</taxon>
        <taxon>Pseudomonadati</taxon>
        <taxon>Pseudomonadota</taxon>
        <taxon>Betaproteobacteria</taxon>
        <taxon>Neisseriales</taxon>
        <taxon>Chitinibacteraceae</taxon>
        <taxon>Iodobacter</taxon>
    </lineage>
</organism>
<proteinExistence type="predicted"/>
<evidence type="ECO:0000313" key="3">
    <source>
        <dbReference type="Proteomes" id="UP000255108"/>
    </source>
</evidence>
<evidence type="ECO:0000313" key="1">
    <source>
        <dbReference type="EMBL" id="STR44783.1"/>
    </source>
</evidence>